<dbReference type="GO" id="GO:0016020">
    <property type="term" value="C:membrane"/>
    <property type="evidence" value="ECO:0007669"/>
    <property type="project" value="GOC"/>
</dbReference>
<dbReference type="PANTHER" id="PTHR30372">
    <property type="entry name" value="LIPID-A-DISACCHARIDE SYNTHASE"/>
    <property type="match status" value="1"/>
</dbReference>
<dbReference type="InParanoid" id="K9TEX0"/>
<proteinExistence type="predicted"/>
<dbReference type="PANTHER" id="PTHR30372:SF6">
    <property type="entry name" value="LIPID-A-DISACCHARIDE SYNTHASE"/>
    <property type="match status" value="1"/>
</dbReference>
<accession>K9TEX0</accession>
<dbReference type="Proteomes" id="UP000010367">
    <property type="component" value="Chromosome"/>
</dbReference>
<dbReference type="KEGG" id="oac:Oscil6304_1377"/>
<dbReference type="OrthoDB" id="502628at2"/>
<dbReference type="HOGENOM" id="CLU_023761_0_0_3"/>
<reference evidence="1 2" key="1">
    <citation type="submission" date="2012-06" db="EMBL/GenBank/DDBJ databases">
        <title>Finished chromosome of genome of Oscillatoria acuminata PCC 6304.</title>
        <authorList>
            <consortium name="US DOE Joint Genome Institute"/>
            <person name="Gugger M."/>
            <person name="Coursin T."/>
            <person name="Rippka R."/>
            <person name="Tandeau De Marsac N."/>
            <person name="Huntemann M."/>
            <person name="Wei C.-L."/>
            <person name="Han J."/>
            <person name="Detter J.C."/>
            <person name="Han C."/>
            <person name="Tapia R."/>
            <person name="Davenport K."/>
            <person name="Daligault H."/>
            <person name="Erkkila T."/>
            <person name="Gu W."/>
            <person name="Munk A.C.C."/>
            <person name="Teshima H."/>
            <person name="Xu Y."/>
            <person name="Chain P."/>
            <person name="Chen A."/>
            <person name="Krypides N."/>
            <person name="Mavromatis K."/>
            <person name="Markowitz V."/>
            <person name="Szeto E."/>
            <person name="Ivanova N."/>
            <person name="Mikhailova N."/>
            <person name="Ovchinnikova G."/>
            <person name="Pagani I."/>
            <person name="Pati A."/>
            <person name="Goodwin L."/>
            <person name="Peters L."/>
            <person name="Pitluck S."/>
            <person name="Woyke T."/>
            <person name="Kerfeld C."/>
        </authorList>
    </citation>
    <scope>NUCLEOTIDE SEQUENCE [LARGE SCALE GENOMIC DNA]</scope>
    <source>
        <strain evidence="1 2">PCC 6304</strain>
    </source>
</reference>
<dbReference type="RefSeq" id="WP_015147733.1">
    <property type="nucleotide sequence ID" value="NC_019693.1"/>
</dbReference>
<organism evidence="1 2">
    <name type="scientific">Oscillatoria acuminata PCC 6304</name>
    <dbReference type="NCBI Taxonomy" id="56110"/>
    <lineage>
        <taxon>Bacteria</taxon>
        <taxon>Bacillati</taxon>
        <taxon>Cyanobacteriota</taxon>
        <taxon>Cyanophyceae</taxon>
        <taxon>Oscillatoriophycideae</taxon>
        <taxon>Oscillatoriales</taxon>
        <taxon>Oscillatoriaceae</taxon>
        <taxon>Oscillatoria</taxon>
    </lineage>
</organism>
<dbReference type="InterPro" id="IPR003835">
    <property type="entry name" value="Glyco_trans_19"/>
</dbReference>
<dbReference type="EMBL" id="CP003607">
    <property type="protein sequence ID" value="AFY81085.1"/>
    <property type="molecule type" value="Genomic_DNA"/>
</dbReference>
<dbReference type="GO" id="GO:0009245">
    <property type="term" value="P:lipid A biosynthetic process"/>
    <property type="evidence" value="ECO:0007669"/>
    <property type="project" value="InterPro"/>
</dbReference>
<dbReference type="AlphaFoldDB" id="K9TEX0"/>
<evidence type="ECO:0000313" key="1">
    <source>
        <dbReference type="EMBL" id="AFY81085.1"/>
    </source>
</evidence>
<sequence length="424" mass="47181">MEPVDIVILSNGPGELATWVRPVVRALQQQLGDRQAEVRISLILSPCPHATGKEGAIARSYPEIDRVQEAQHFWPFLLRGKTADNWDWREKGVVLFLGGDQFFTLILGKRLGYRTVIYAEREARWQQWIDRFAVMNSQVQPQDSQKYGHKFTIVGDLIADVAGNGGNEEEETGEWGEAGELIGLLPGSKPAKLMQGVPLCLAIAECIHQVRPQTQFVIPVAPTLEIETLAEFANPQQNAVLELVNGIAGELKRNENNDRAYLETASGLRVQLWRRSPAYDLLSQCTLCLTTVGANTAELGSLGIPMIVLIPTQQLDAMRAWDGLPGILANLPLFGTIFAKLINRLVLRQGKLFAWPNIWANSEIVPELVGKLQPQQVAEIAIDWLENPQKLQLIRDKLQSVRGQPGAAHHIAQIIIEEINNQFN</sequence>
<evidence type="ECO:0000313" key="2">
    <source>
        <dbReference type="Proteomes" id="UP000010367"/>
    </source>
</evidence>
<protein>
    <submittedName>
        <fullName evidence="1">Uncharacterized protein</fullName>
    </submittedName>
</protein>
<dbReference type="GO" id="GO:0008915">
    <property type="term" value="F:lipid-A-disaccharide synthase activity"/>
    <property type="evidence" value="ECO:0007669"/>
    <property type="project" value="InterPro"/>
</dbReference>
<dbReference type="eggNOG" id="COG0763">
    <property type="taxonomic scope" value="Bacteria"/>
</dbReference>
<gene>
    <name evidence="1" type="ORF">Oscil6304_1377</name>
</gene>
<keyword evidence="2" id="KW-1185">Reference proteome</keyword>
<dbReference type="GO" id="GO:0005543">
    <property type="term" value="F:phospholipid binding"/>
    <property type="evidence" value="ECO:0007669"/>
    <property type="project" value="TreeGrafter"/>
</dbReference>
<dbReference type="PATRIC" id="fig|56110.3.peg.1664"/>
<name>K9TEX0_9CYAN</name>
<dbReference type="STRING" id="56110.Oscil6304_1377"/>